<gene>
    <name evidence="1" type="ORF">IV38_GL001949</name>
    <name evidence="2" type="ORF">IV40_GL001888</name>
</gene>
<reference evidence="3 4" key="1">
    <citation type="journal article" date="2015" name="Genome Announc.">
        <title>Expanding the biotechnology potential of lactobacilli through comparative genomics of 213 strains and associated genera.</title>
        <authorList>
            <person name="Sun Z."/>
            <person name="Harris H.M."/>
            <person name="McCann A."/>
            <person name="Guo C."/>
            <person name="Argimon S."/>
            <person name="Zhang W."/>
            <person name="Yang X."/>
            <person name="Jeffery I.B."/>
            <person name="Cooney J.C."/>
            <person name="Kagawa T.F."/>
            <person name="Liu W."/>
            <person name="Song Y."/>
            <person name="Salvetti E."/>
            <person name="Wrobel A."/>
            <person name="Rasinkangas P."/>
            <person name="Parkhill J."/>
            <person name="Rea M.C."/>
            <person name="O'Sullivan O."/>
            <person name="Ritari J."/>
            <person name="Douillard F.P."/>
            <person name="Paul Ross R."/>
            <person name="Yang R."/>
            <person name="Briner A.E."/>
            <person name="Felis G.E."/>
            <person name="de Vos W.M."/>
            <person name="Barrangou R."/>
            <person name="Klaenhammer T.R."/>
            <person name="Caufield P.W."/>
            <person name="Cui Y."/>
            <person name="Zhang H."/>
            <person name="O'Toole P.W."/>
        </authorList>
    </citation>
    <scope>NUCLEOTIDE SEQUENCE [LARGE SCALE GENOMIC DNA]</scope>
    <source>
        <strain evidence="1 4">ATCC BAA-66</strain>
        <strain evidence="2 3">DSM 13344</strain>
    </source>
</reference>
<dbReference type="EMBL" id="JQAZ01000007">
    <property type="protein sequence ID" value="KRN30300.1"/>
    <property type="molecule type" value="Genomic_DNA"/>
</dbReference>
<evidence type="ECO:0000313" key="3">
    <source>
        <dbReference type="Proteomes" id="UP000051645"/>
    </source>
</evidence>
<keyword evidence="3" id="KW-1185">Reference proteome</keyword>
<dbReference type="AlphaFoldDB" id="A0A0R2FYC9"/>
<name>A0A0R2FYC9_9LACO</name>
<evidence type="ECO:0000313" key="1">
    <source>
        <dbReference type="EMBL" id="KRN27735.1"/>
    </source>
</evidence>
<protein>
    <submittedName>
        <fullName evidence="2">Uncharacterized protein</fullName>
    </submittedName>
</protein>
<dbReference type="EMBL" id="JQAT01000006">
    <property type="protein sequence ID" value="KRN27735.1"/>
    <property type="molecule type" value="Genomic_DNA"/>
</dbReference>
<sequence>METELNVAASFKDVDVQPEPVELPQEIGKEMDRLQHNGLSFAEYIYAMRELELTDKSSERLLMQAWLFGWVAKPAEEGKDD</sequence>
<proteinExistence type="predicted"/>
<accession>A0A0R2FYC9</accession>
<organism evidence="2 3">
    <name type="scientific">Lactobacillus selangorensis</name>
    <dbReference type="NCBI Taxonomy" id="81857"/>
    <lineage>
        <taxon>Bacteria</taxon>
        <taxon>Bacillati</taxon>
        <taxon>Bacillota</taxon>
        <taxon>Bacilli</taxon>
        <taxon>Lactobacillales</taxon>
        <taxon>Lactobacillaceae</taxon>
        <taxon>Lactobacillus</taxon>
    </lineage>
</organism>
<evidence type="ECO:0000313" key="4">
    <source>
        <dbReference type="Proteomes" id="UP000051751"/>
    </source>
</evidence>
<dbReference type="Proteomes" id="UP000051645">
    <property type="component" value="Unassembled WGS sequence"/>
</dbReference>
<dbReference type="PATRIC" id="fig|81857.3.peg.1976"/>
<comment type="caution">
    <text evidence="2">The sequence shown here is derived from an EMBL/GenBank/DDBJ whole genome shotgun (WGS) entry which is preliminary data.</text>
</comment>
<evidence type="ECO:0000313" key="2">
    <source>
        <dbReference type="EMBL" id="KRN30300.1"/>
    </source>
</evidence>
<dbReference type="STRING" id="81857.IV38_GL001949"/>
<dbReference type="Proteomes" id="UP000051751">
    <property type="component" value="Unassembled WGS sequence"/>
</dbReference>